<proteinExistence type="predicted"/>
<keyword evidence="2" id="KW-1185">Reference proteome</keyword>
<gene>
    <name evidence="1" type="ORF">Pan189_12570</name>
</gene>
<reference evidence="1 2" key="1">
    <citation type="submission" date="2019-02" db="EMBL/GenBank/DDBJ databases">
        <title>Deep-cultivation of Planctomycetes and their phenomic and genomic characterization uncovers novel biology.</title>
        <authorList>
            <person name="Wiegand S."/>
            <person name="Jogler M."/>
            <person name="Boedeker C."/>
            <person name="Pinto D."/>
            <person name="Vollmers J."/>
            <person name="Rivas-Marin E."/>
            <person name="Kohn T."/>
            <person name="Peeters S.H."/>
            <person name="Heuer A."/>
            <person name="Rast P."/>
            <person name="Oberbeckmann S."/>
            <person name="Bunk B."/>
            <person name="Jeske O."/>
            <person name="Meyerdierks A."/>
            <person name="Storesund J.E."/>
            <person name="Kallscheuer N."/>
            <person name="Luecker S."/>
            <person name="Lage O.M."/>
            <person name="Pohl T."/>
            <person name="Merkel B.J."/>
            <person name="Hornburger P."/>
            <person name="Mueller R.-W."/>
            <person name="Bruemmer F."/>
            <person name="Labrenz M."/>
            <person name="Spormann A.M."/>
            <person name="Op den Camp H."/>
            <person name="Overmann J."/>
            <person name="Amann R."/>
            <person name="Jetten M.S.M."/>
            <person name="Mascher T."/>
            <person name="Medema M.H."/>
            <person name="Devos D.P."/>
            <person name="Kaster A.-K."/>
            <person name="Ovreas L."/>
            <person name="Rohde M."/>
            <person name="Galperin M.Y."/>
            <person name="Jogler C."/>
        </authorList>
    </citation>
    <scope>NUCLEOTIDE SEQUENCE [LARGE SCALE GENOMIC DNA]</scope>
    <source>
        <strain evidence="1 2">Pan189</strain>
    </source>
</reference>
<dbReference type="KEGG" id="svp:Pan189_12570"/>
<dbReference type="Proteomes" id="UP000317318">
    <property type="component" value="Chromosome"/>
</dbReference>
<evidence type="ECO:0000313" key="2">
    <source>
        <dbReference type="Proteomes" id="UP000317318"/>
    </source>
</evidence>
<evidence type="ECO:0000313" key="1">
    <source>
        <dbReference type="EMBL" id="QDT36893.1"/>
    </source>
</evidence>
<protein>
    <submittedName>
        <fullName evidence="1">Uncharacterized protein</fullName>
    </submittedName>
</protein>
<name>A0A517QZ67_9PLAN</name>
<organism evidence="1 2">
    <name type="scientific">Stratiformator vulcanicus</name>
    <dbReference type="NCBI Taxonomy" id="2527980"/>
    <lineage>
        <taxon>Bacteria</taxon>
        <taxon>Pseudomonadati</taxon>
        <taxon>Planctomycetota</taxon>
        <taxon>Planctomycetia</taxon>
        <taxon>Planctomycetales</taxon>
        <taxon>Planctomycetaceae</taxon>
        <taxon>Stratiformator</taxon>
    </lineage>
</organism>
<dbReference type="AlphaFoldDB" id="A0A517QZ67"/>
<dbReference type="EMBL" id="CP036268">
    <property type="protein sequence ID" value="QDT36893.1"/>
    <property type="molecule type" value="Genomic_DNA"/>
</dbReference>
<dbReference type="RefSeq" id="WP_145363057.1">
    <property type="nucleotide sequence ID" value="NZ_CP036268.1"/>
</dbReference>
<sequence length="192" mass="21575">MNLTPNHNGVRQNCVRRLTQVAWLTLLLPLLVLSTINRAKADDEPLTLTGRWQRQANEEEDAKRAEAIKEAVRNVPRPFQSQAAQKLQKATSPSPVLNIDDQRTQITLTFNEESVTLPTDGTTKTLSGKAGRGSITARRKDGRLQVSMQGQSGSRTTEYLLSRDGQYLATDITMSVQALKTPIRYRVIYRRQ</sequence>
<accession>A0A517QZ67</accession>